<accession>A0ACB7CE11</accession>
<keyword evidence="2" id="KW-1185">Reference proteome</keyword>
<protein>
    <submittedName>
        <fullName evidence="1">Uncharacterized protein</fullName>
    </submittedName>
</protein>
<reference evidence="1 2" key="1">
    <citation type="journal article" date="2021" name="Commun. Biol.">
        <title>Genomic insights into the host specific adaptation of the Pneumocystis genus.</title>
        <authorList>
            <person name="Cisse O.H."/>
            <person name="Ma L."/>
            <person name="Dekker J.P."/>
            <person name="Khil P.P."/>
            <person name="Youn J.-H."/>
            <person name="Brenchley J.M."/>
            <person name="Blair R."/>
            <person name="Pahar B."/>
            <person name="Chabe M."/>
            <person name="Van Rompay K.K.A."/>
            <person name="Keesler R."/>
            <person name="Sukura A."/>
            <person name="Hirsch V."/>
            <person name="Kutty G."/>
            <person name="Liu Y."/>
            <person name="Peng L."/>
            <person name="Chen J."/>
            <person name="Song J."/>
            <person name="Weissenbacher-Lang C."/>
            <person name="Xu J."/>
            <person name="Upham N.S."/>
            <person name="Stajich J.E."/>
            <person name="Cuomo C.A."/>
            <person name="Cushion M.T."/>
            <person name="Kovacs J.A."/>
        </authorList>
    </citation>
    <scope>NUCLEOTIDE SEQUENCE [LARGE SCALE GENOMIC DNA]</scope>
    <source>
        <strain evidence="1 2">RABM</strain>
    </source>
</reference>
<sequence length="295" mass="34711">MTKRIKCIEHIKRDVWSKFKNSSGKMGSRINHHPHWVHPKDRIKFWNIAIGDQVLHNVQVISGKDKGSQGKVIEIDKKTNRLKVEGIKMCKKYVPKVLRTKEMTNSVIQLPMFIHYSNVRLIGEIQGEKYGEKKLVAVRHIKRGKLFYNKDRRILTWRRWVVGENKFLPWPINLPKDEKEHEQRYKEYKNDTKAADVWEKTFIPTLYSPPIPLSIEDELRNKYSKYRLIKENAKKPPVQQSSLNCGDLTSAQIPDKLLRRKKSAIPYPAIPEKIAKMIFFSIKNHEKLKSGYSTK</sequence>
<name>A0ACB7CE11_9ASCO</name>
<comment type="caution">
    <text evidence="1">The sequence shown here is derived from an EMBL/GenBank/DDBJ whole genome shotgun (WGS) entry which is preliminary data.</text>
</comment>
<organism evidence="1 2">
    <name type="scientific">Pneumocystis oryctolagi</name>
    <dbReference type="NCBI Taxonomy" id="42067"/>
    <lineage>
        <taxon>Eukaryota</taxon>
        <taxon>Fungi</taxon>
        <taxon>Dikarya</taxon>
        <taxon>Ascomycota</taxon>
        <taxon>Taphrinomycotina</taxon>
        <taxon>Pneumocystomycetes</taxon>
        <taxon>Pneumocystaceae</taxon>
        <taxon>Pneumocystis</taxon>
    </lineage>
</organism>
<dbReference type="Proteomes" id="UP000768646">
    <property type="component" value="Unassembled WGS sequence"/>
</dbReference>
<evidence type="ECO:0000313" key="1">
    <source>
        <dbReference type="EMBL" id="KAG4305114.1"/>
    </source>
</evidence>
<gene>
    <name evidence="1" type="ORF">PORY_001284</name>
</gene>
<evidence type="ECO:0000313" key="2">
    <source>
        <dbReference type="Proteomes" id="UP000768646"/>
    </source>
</evidence>
<dbReference type="EMBL" id="JABTEG010000004">
    <property type="protein sequence ID" value="KAG4305114.1"/>
    <property type="molecule type" value="Genomic_DNA"/>
</dbReference>
<proteinExistence type="predicted"/>